<proteinExistence type="predicted"/>
<organism evidence="2 3">
    <name type="scientific">Pseudaquabacterium pictum</name>
    <dbReference type="NCBI Taxonomy" id="2315236"/>
    <lineage>
        <taxon>Bacteria</taxon>
        <taxon>Pseudomonadati</taxon>
        <taxon>Pseudomonadota</taxon>
        <taxon>Betaproteobacteria</taxon>
        <taxon>Burkholderiales</taxon>
        <taxon>Sphaerotilaceae</taxon>
        <taxon>Pseudaquabacterium</taxon>
    </lineage>
</organism>
<sequence length="163" mass="17435">MHPTDPSAGHQVASPPQQPAAAAAQPTPQIPQMWAIVELMGHQRVAGTISHDLTFGAPLMRVDVPEVVYLDSVWRNGAFVDVERRIPAHSRSVGHPAVFTIHWVDEATARLAAVQIKASPLKLISLHSALDSVPEAERQALLQLTRSSALIAADDAGDNDGPL</sequence>
<gene>
    <name evidence="2" type="ORF">AQPW35_06000</name>
</gene>
<evidence type="ECO:0000313" key="3">
    <source>
        <dbReference type="Proteomes" id="UP000301751"/>
    </source>
</evidence>
<dbReference type="OrthoDB" id="965837at2"/>
<protein>
    <submittedName>
        <fullName evidence="2">Uncharacterized protein</fullName>
    </submittedName>
</protein>
<reference evidence="3" key="1">
    <citation type="submission" date="2019-03" db="EMBL/GenBank/DDBJ databases">
        <title>Aquabacterium pictum sp.nov., the first bacteriochlorophyll a-containing freshwater bacterium in the genus Aquabacterium of the class Betaproteobacteria.</title>
        <authorList>
            <person name="Hirose S."/>
            <person name="Tank M."/>
            <person name="Hara E."/>
            <person name="Tamaki H."/>
            <person name="Takaichi S."/>
            <person name="Haruta S."/>
            <person name="Hanada S."/>
        </authorList>
    </citation>
    <scope>NUCLEOTIDE SEQUENCE [LARGE SCALE GENOMIC DNA]</scope>
    <source>
        <strain evidence="3">W35</strain>
    </source>
</reference>
<evidence type="ECO:0000313" key="2">
    <source>
        <dbReference type="EMBL" id="GCL61519.1"/>
    </source>
</evidence>
<dbReference type="EMBL" id="BJCL01000001">
    <property type="protein sequence ID" value="GCL61519.1"/>
    <property type="molecule type" value="Genomic_DNA"/>
</dbReference>
<dbReference type="RefSeq" id="WP_137731262.1">
    <property type="nucleotide sequence ID" value="NZ_BJCL01000001.1"/>
</dbReference>
<feature type="region of interest" description="Disordered" evidence="1">
    <location>
        <begin position="1"/>
        <end position="26"/>
    </location>
</feature>
<feature type="compositionally biased region" description="Low complexity" evidence="1">
    <location>
        <begin position="11"/>
        <end position="26"/>
    </location>
</feature>
<name>A0A480AIE8_9BURK</name>
<dbReference type="Proteomes" id="UP000301751">
    <property type="component" value="Unassembled WGS sequence"/>
</dbReference>
<evidence type="ECO:0000256" key="1">
    <source>
        <dbReference type="SAM" id="MobiDB-lite"/>
    </source>
</evidence>
<accession>A0A480AIE8</accession>
<dbReference type="AlphaFoldDB" id="A0A480AIE8"/>
<comment type="caution">
    <text evidence="2">The sequence shown here is derived from an EMBL/GenBank/DDBJ whole genome shotgun (WGS) entry which is preliminary data.</text>
</comment>
<keyword evidence="3" id="KW-1185">Reference proteome</keyword>